<dbReference type="InterPro" id="IPR052895">
    <property type="entry name" value="HetReg/Transcr_Mod"/>
</dbReference>
<dbReference type="PANTHER" id="PTHR24148:SF73">
    <property type="entry name" value="HET DOMAIN PROTEIN (AFU_ORTHOLOGUE AFUA_8G01020)"/>
    <property type="match status" value="1"/>
</dbReference>
<dbReference type="Pfam" id="PF06985">
    <property type="entry name" value="HET"/>
    <property type="match status" value="1"/>
</dbReference>
<dbReference type="Proteomes" id="UP000250140">
    <property type="component" value="Unassembled WGS sequence"/>
</dbReference>
<organism evidence="3 4">
    <name type="scientific">Glonium stellatum</name>
    <dbReference type="NCBI Taxonomy" id="574774"/>
    <lineage>
        <taxon>Eukaryota</taxon>
        <taxon>Fungi</taxon>
        <taxon>Dikarya</taxon>
        <taxon>Ascomycota</taxon>
        <taxon>Pezizomycotina</taxon>
        <taxon>Dothideomycetes</taxon>
        <taxon>Pleosporomycetidae</taxon>
        <taxon>Gloniales</taxon>
        <taxon>Gloniaceae</taxon>
        <taxon>Glonium</taxon>
    </lineage>
</organism>
<dbReference type="InterPro" id="IPR010730">
    <property type="entry name" value="HET"/>
</dbReference>
<dbReference type="Pfam" id="PF26639">
    <property type="entry name" value="Het-6_barrel"/>
    <property type="match status" value="1"/>
</dbReference>
<protein>
    <submittedName>
        <fullName evidence="3">HET-domain-containing protein</fullName>
    </submittedName>
</protein>
<keyword evidence="4" id="KW-1185">Reference proteome</keyword>
<evidence type="ECO:0000313" key="3">
    <source>
        <dbReference type="EMBL" id="OCL04967.1"/>
    </source>
</evidence>
<evidence type="ECO:0000313" key="4">
    <source>
        <dbReference type="Proteomes" id="UP000250140"/>
    </source>
</evidence>
<evidence type="ECO:0000256" key="1">
    <source>
        <dbReference type="SAM" id="MobiDB-lite"/>
    </source>
</evidence>
<feature type="domain" description="Heterokaryon incompatibility" evidence="2">
    <location>
        <begin position="64"/>
        <end position="204"/>
    </location>
</feature>
<gene>
    <name evidence="3" type="ORF">AOQ84DRAFT_345411</name>
</gene>
<sequence length="613" mass="69553">MGSPTTAAPLDGTQLGIEHGLPQYPGQPLQGTDAFRLVTILPGKEESSICCRLFNVRLQDAPKYEAVSYTWGDQSDRSTIVFDEPSIEQAGRLSVTTNSVLALRRFRHIDKPRTIWIDQICVNQADTHERNRQILLMTRIYRQAEGVVIYLGESRDNSDLAMDIISDIHTPSNDSEGRVLKPDMDMLQHFFDRPWFNRIWVLQEVAMARSAVVNCGRKSLSWDAFRTFSSWNAVNRWLRELPYIMVQEREKEQMAKYHSEDGLLKKYLEEDLVKKLIKTRGCAASDPRDKVYAVLPLVSQSESRVEVVPDYGLSPAAVFTDVAEKLLTIVGVEILCQVQEHSELPGLPSWVPDWSAIRRTEILGFGRKNSFTPPFQAGGLYTPDQPPATKTWHTERIYLDAVQLKAQGIQLGRISVLGDRCDLSINYFPIRQWNDIALRAHTSGEEFEAADGSRRAWNNVTFKATLTTFERTLTMENIVYPNAVRRGMEILSQDSEAGNRIDALLKWGKLPTLPPSYARQVIWMLEACNQRRFFLTERGQMGLAPSEAKSEDIVCILLGASVPFILRPKENAFRLIGQCYVQGAMKGEALKRFNKTTSDEKVSCVPLEEFTIW</sequence>
<reference evidence="3 4" key="1">
    <citation type="journal article" date="2016" name="Nat. Commun.">
        <title>Ectomycorrhizal ecology is imprinted in the genome of the dominant symbiotic fungus Cenococcum geophilum.</title>
        <authorList>
            <consortium name="DOE Joint Genome Institute"/>
            <person name="Peter M."/>
            <person name="Kohler A."/>
            <person name="Ohm R.A."/>
            <person name="Kuo A."/>
            <person name="Krutzmann J."/>
            <person name="Morin E."/>
            <person name="Arend M."/>
            <person name="Barry K.W."/>
            <person name="Binder M."/>
            <person name="Choi C."/>
            <person name="Clum A."/>
            <person name="Copeland A."/>
            <person name="Grisel N."/>
            <person name="Haridas S."/>
            <person name="Kipfer T."/>
            <person name="LaButti K."/>
            <person name="Lindquist E."/>
            <person name="Lipzen A."/>
            <person name="Maire R."/>
            <person name="Meier B."/>
            <person name="Mihaltcheva S."/>
            <person name="Molinier V."/>
            <person name="Murat C."/>
            <person name="Poggeler S."/>
            <person name="Quandt C.A."/>
            <person name="Sperisen C."/>
            <person name="Tritt A."/>
            <person name="Tisserant E."/>
            <person name="Crous P.W."/>
            <person name="Henrissat B."/>
            <person name="Nehls U."/>
            <person name="Egli S."/>
            <person name="Spatafora J.W."/>
            <person name="Grigoriev I.V."/>
            <person name="Martin F.M."/>
        </authorList>
    </citation>
    <scope>NUCLEOTIDE SEQUENCE [LARGE SCALE GENOMIC DNA]</scope>
    <source>
        <strain evidence="3 4">CBS 207.34</strain>
    </source>
</reference>
<accession>A0A8E2JPT9</accession>
<dbReference type="EMBL" id="KV750393">
    <property type="protein sequence ID" value="OCL04967.1"/>
    <property type="molecule type" value="Genomic_DNA"/>
</dbReference>
<evidence type="ECO:0000259" key="2">
    <source>
        <dbReference type="Pfam" id="PF06985"/>
    </source>
</evidence>
<feature type="region of interest" description="Disordered" evidence="1">
    <location>
        <begin position="1"/>
        <end position="23"/>
    </location>
</feature>
<dbReference type="OrthoDB" id="3548654at2759"/>
<name>A0A8E2JPT9_9PEZI</name>
<dbReference type="PANTHER" id="PTHR24148">
    <property type="entry name" value="ANKYRIN REPEAT DOMAIN-CONTAINING PROTEIN 39 HOMOLOG-RELATED"/>
    <property type="match status" value="1"/>
</dbReference>
<dbReference type="AlphaFoldDB" id="A0A8E2JPT9"/>
<proteinExistence type="predicted"/>